<evidence type="ECO:0000313" key="3">
    <source>
        <dbReference type="Proteomes" id="UP001497516"/>
    </source>
</evidence>
<gene>
    <name evidence="2" type="ORF">LTRI10_LOCUS9171</name>
</gene>
<evidence type="ECO:0000256" key="1">
    <source>
        <dbReference type="SAM" id="MobiDB-lite"/>
    </source>
</evidence>
<sequence>MLRLDHSQESFFSSVYHMFDRREKSEGCLSSTGYPCNSTDGERKSTEGRKHRGSVLGARYTNIINHNKWKLVQDNHVSKIPSTILLVKDTWTRTSTST</sequence>
<dbReference type="EMBL" id="OZ034814">
    <property type="protein sequence ID" value="CAL1361823.1"/>
    <property type="molecule type" value="Genomic_DNA"/>
</dbReference>
<dbReference type="AlphaFoldDB" id="A0AAV2CZ52"/>
<protein>
    <submittedName>
        <fullName evidence="2">Uncharacterized protein</fullName>
    </submittedName>
</protein>
<dbReference type="Proteomes" id="UP001497516">
    <property type="component" value="Chromosome 10"/>
</dbReference>
<evidence type="ECO:0000313" key="2">
    <source>
        <dbReference type="EMBL" id="CAL1361823.1"/>
    </source>
</evidence>
<keyword evidence="3" id="KW-1185">Reference proteome</keyword>
<name>A0AAV2CZ52_9ROSI</name>
<organism evidence="2 3">
    <name type="scientific">Linum trigynum</name>
    <dbReference type="NCBI Taxonomy" id="586398"/>
    <lineage>
        <taxon>Eukaryota</taxon>
        <taxon>Viridiplantae</taxon>
        <taxon>Streptophyta</taxon>
        <taxon>Embryophyta</taxon>
        <taxon>Tracheophyta</taxon>
        <taxon>Spermatophyta</taxon>
        <taxon>Magnoliopsida</taxon>
        <taxon>eudicotyledons</taxon>
        <taxon>Gunneridae</taxon>
        <taxon>Pentapetalae</taxon>
        <taxon>rosids</taxon>
        <taxon>fabids</taxon>
        <taxon>Malpighiales</taxon>
        <taxon>Linaceae</taxon>
        <taxon>Linum</taxon>
    </lineage>
</organism>
<accession>A0AAV2CZ52</accession>
<feature type="compositionally biased region" description="Polar residues" evidence="1">
    <location>
        <begin position="28"/>
        <end position="39"/>
    </location>
</feature>
<feature type="region of interest" description="Disordered" evidence="1">
    <location>
        <begin position="26"/>
        <end position="52"/>
    </location>
</feature>
<proteinExistence type="predicted"/>
<reference evidence="2 3" key="1">
    <citation type="submission" date="2024-04" db="EMBL/GenBank/DDBJ databases">
        <authorList>
            <person name="Fracassetti M."/>
        </authorList>
    </citation>
    <scope>NUCLEOTIDE SEQUENCE [LARGE SCALE GENOMIC DNA]</scope>
</reference>